<gene>
    <name evidence="10" type="ORF">GCM10023195_75280</name>
</gene>
<evidence type="ECO:0000259" key="8">
    <source>
        <dbReference type="PROSITE" id="PS50110"/>
    </source>
</evidence>
<evidence type="ECO:0000256" key="3">
    <source>
        <dbReference type="ARBA" id="ARBA00023125"/>
    </source>
</evidence>
<dbReference type="Proteomes" id="UP001500212">
    <property type="component" value="Unassembled WGS sequence"/>
</dbReference>
<keyword evidence="2" id="KW-0805">Transcription regulation</keyword>
<dbReference type="SUPFAM" id="SSF46894">
    <property type="entry name" value="C-terminal effector domain of the bipartite response regulators"/>
    <property type="match status" value="1"/>
</dbReference>
<dbReference type="CDD" id="cd00383">
    <property type="entry name" value="trans_reg_C"/>
    <property type="match status" value="1"/>
</dbReference>
<proteinExistence type="predicted"/>
<evidence type="ECO:0000256" key="6">
    <source>
        <dbReference type="PROSITE-ProRule" id="PRU01091"/>
    </source>
</evidence>
<feature type="compositionally biased region" description="Low complexity" evidence="7">
    <location>
        <begin position="1"/>
        <end position="17"/>
    </location>
</feature>
<evidence type="ECO:0000256" key="5">
    <source>
        <dbReference type="PROSITE-ProRule" id="PRU00169"/>
    </source>
</evidence>
<accession>A0ABP8TX55</accession>
<name>A0ABP8TX55_9ACTN</name>
<evidence type="ECO:0000313" key="10">
    <source>
        <dbReference type="EMBL" id="GAA4616906.1"/>
    </source>
</evidence>
<reference evidence="11" key="1">
    <citation type="journal article" date="2019" name="Int. J. Syst. Evol. Microbiol.">
        <title>The Global Catalogue of Microorganisms (GCM) 10K type strain sequencing project: providing services to taxonomists for standard genome sequencing and annotation.</title>
        <authorList>
            <consortium name="The Broad Institute Genomics Platform"/>
            <consortium name="The Broad Institute Genome Sequencing Center for Infectious Disease"/>
            <person name="Wu L."/>
            <person name="Ma J."/>
        </authorList>
    </citation>
    <scope>NUCLEOTIDE SEQUENCE [LARGE SCALE GENOMIC DNA]</scope>
    <source>
        <strain evidence="11">JCM 17938</strain>
    </source>
</reference>
<keyword evidence="3 6" id="KW-0238">DNA-binding</keyword>
<evidence type="ECO:0000256" key="2">
    <source>
        <dbReference type="ARBA" id="ARBA00023015"/>
    </source>
</evidence>
<feature type="domain" description="OmpR/PhoB-type" evidence="9">
    <location>
        <begin position="172"/>
        <end position="267"/>
    </location>
</feature>
<comment type="caution">
    <text evidence="10">The sequence shown here is derived from an EMBL/GenBank/DDBJ whole genome shotgun (WGS) entry which is preliminary data.</text>
</comment>
<dbReference type="Pfam" id="PF00486">
    <property type="entry name" value="Trans_reg_C"/>
    <property type="match status" value="1"/>
</dbReference>
<evidence type="ECO:0000259" key="9">
    <source>
        <dbReference type="PROSITE" id="PS51755"/>
    </source>
</evidence>
<dbReference type="Gene3D" id="1.10.10.10">
    <property type="entry name" value="Winged helix-like DNA-binding domain superfamily/Winged helix DNA-binding domain"/>
    <property type="match status" value="1"/>
</dbReference>
<dbReference type="InterPro" id="IPR016032">
    <property type="entry name" value="Sig_transdc_resp-reg_C-effctor"/>
</dbReference>
<evidence type="ECO:0000313" key="11">
    <source>
        <dbReference type="Proteomes" id="UP001500212"/>
    </source>
</evidence>
<dbReference type="InterPro" id="IPR001789">
    <property type="entry name" value="Sig_transdc_resp-reg_receiver"/>
</dbReference>
<evidence type="ECO:0000256" key="7">
    <source>
        <dbReference type="SAM" id="MobiDB-lite"/>
    </source>
</evidence>
<dbReference type="SUPFAM" id="SSF52172">
    <property type="entry name" value="CheY-like"/>
    <property type="match status" value="1"/>
</dbReference>
<feature type="region of interest" description="Disordered" evidence="7">
    <location>
        <begin position="1"/>
        <end position="55"/>
    </location>
</feature>
<organism evidence="10 11">
    <name type="scientific">Actinoallomurus liliacearum</name>
    <dbReference type="NCBI Taxonomy" id="1080073"/>
    <lineage>
        <taxon>Bacteria</taxon>
        <taxon>Bacillati</taxon>
        <taxon>Actinomycetota</taxon>
        <taxon>Actinomycetes</taxon>
        <taxon>Streptosporangiales</taxon>
        <taxon>Thermomonosporaceae</taxon>
        <taxon>Actinoallomurus</taxon>
    </lineage>
</organism>
<keyword evidence="4" id="KW-0804">Transcription</keyword>
<feature type="compositionally biased region" description="Low complexity" evidence="7">
    <location>
        <begin position="36"/>
        <end position="46"/>
    </location>
</feature>
<dbReference type="InterPro" id="IPR011006">
    <property type="entry name" value="CheY-like_superfamily"/>
</dbReference>
<dbReference type="PROSITE" id="PS50110">
    <property type="entry name" value="RESPONSE_REGULATORY"/>
    <property type="match status" value="1"/>
</dbReference>
<protein>
    <submittedName>
        <fullName evidence="10">Response regulator transcription factor</fullName>
    </submittedName>
</protein>
<dbReference type="EMBL" id="BAABHJ010000038">
    <property type="protein sequence ID" value="GAA4616906.1"/>
    <property type="molecule type" value="Genomic_DNA"/>
</dbReference>
<dbReference type="PANTHER" id="PTHR48111:SF4">
    <property type="entry name" value="DNA-BINDING DUAL TRANSCRIPTIONAL REGULATOR OMPR"/>
    <property type="match status" value="1"/>
</dbReference>
<dbReference type="SMART" id="SM00862">
    <property type="entry name" value="Trans_reg_C"/>
    <property type="match status" value="1"/>
</dbReference>
<dbReference type="SMART" id="SM00448">
    <property type="entry name" value="REC"/>
    <property type="match status" value="1"/>
</dbReference>
<dbReference type="InterPro" id="IPR036388">
    <property type="entry name" value="WH-like_DNA-bd_sf"/>
</dbReference>
<feature type="modified residue" description="4-aspartylphosphate" evidence="5">
    <location>
        <position position="111"/>
    </location>
</feature>
<evidence type="ECO:0000256" key="1">
    <source>
        <dbReference type="ARBA" id="ARBA00022553"/>
    </source>
</evidence>
<dbReference type="InterPro" id="IPR039420">
    <property type="entry name" value="WalR-like"/>
</dbReference>
<dbReference type="PANTHER" id="PTHR48111">
    <property type="entry name" value="REGULATOR OF RPOS"/>
    <property type="match status" value="1"/>
</dbReference>
<feature type="domain" description="Response regulatory" evidence="8">
    <location>
        <begin position="62"/>
        <end position="162"/>
    </location>
</feature>
<feature type="DNA-binding region" description="OmpR/PhoB-type" evidence="6">
    <location>
        <begin position="172"/>
        <end position="267"/>
    </location>
</feature>
<keyword evidence="11" id="KW-1185">Reference proteome</keyword>
<dbReference type="Gene3D" id="3.40.50.2300">
    <property type="match status" value="1"/>
</dbReference>
<dbReference type="InterPro" id="IPR001867">
    <property type="entry name" value="OmpR/PhoB-type_DNA-bd"/>
</dbReference>
<sequence>MSGRAPAGPAGEGAAPDPRAPRSRWRPPSNTPPGPAGADGAPGARVPRPRPGAGSGAAARATVLVVEHDPGVADLIRLYLTREGYRVRLVGDPDAAAGLARTLRPDAIVLDLTTGVYRDLAEAAGPAVVVSVVPPGMTAPGGYTVPRPFSPRVLLATLGRALRGHRAAAPRDDVLRAGNVVLDPGARSVTVAGVPKALTAVEFDLLAFLMGHPGRVFGRDQLLVAVWGNTEAAGVRTVDVHIAQLRAKLGAGSPLRTVRGVGYVADV</sequence>
<evidence type="ECO:0000256" key="4">
    <source>
        <dbReference type="ARBA" id="ARBA00023163"/>
    </source>
</evidence>
<keyword evidence="1 5" id="KW-0597">Phosphoprotein</keyword>
<dbReference type="RefSeq" id="WP_345365163.1">
    <property type="nucleotide sequence ID" value="NZ_BAABHJ010000038.1"/>
</dbReference>
<dbReference type="PROSITE" id="PS51755">
    <property type="entry name" value="OMPR_PHOB"/>
    <property type="match status" value="1"/>
</dbReference>